<comment type="function">
    <text evidence="3">Catalyzes the formation of 4-diphosphocytidyl-2-C-methyl-D-erythritol from CTP and 2-C-methyl-D-erythritol 4-phosphate (MEP).</text>
</comment>
<accession>A0A7C3F1Q6</accession>
<dbReference type="PANTHER" id="PTHR32125">
    <property type="entry name" value="2-C-METHYL-D-ERYTHRITOL 4-PHOSPHATE CYTIDYLYLTRANSFERASE, CHLOROPLASTIC"/>
    <property type="match status" value="1"/>
</dbReference>
<dbReference type="EMBL" id="DSLG01000008">
    <property type="protein sequence ID" value="HEA87889.1"/>
    <property type="molecule type" value="Genomic_DNA"/>
</dbReference>
<dbReference type="Gene3D" id="3.90.550.10">
    <property type="entry name" value="Spore Coat Polysaccharide Biosynthesis Protein SpsA, Chain A"/>
    <property type="match status" value="1"/>
</dbReference>
<dbReference type="AlphaFoldDB" id="A0A7C3F1Q6"/>
<dbReference type="NCBIfam" id="TIGR00453">
    <property type="entry name" value="ispD"/>
    <property type="match status" value="1"/>
</dbReference>
<dbReference type="EMBL" id="DSTU01000004">
    <property type="protein sequence ID" value="HFJ53727.1"/>
    <property type="molecule type" value="Genomic_DNA"/>
</dbReference>
<feature type="site" description="Positions MEP for the nucleophilic attack" evidence="3">
    <location>
        <position position="211"/>
    </location>
</feature>
<evidence type="ECO:0000313" key="5">
    <source>
        <dbReference type="EMBL" id="HFJ53727.1"/>
    </source>
</evidence>
<dbReference type="InterPro" id="IPR029044">
    <property type="entry name" value="Nucleotide-diphossugar_trans"/>
</dbReference>
<dbReference type="InterPro" id="IPR001228">
    <property type="entry name" value="IspD"/>
</dbReference>
<dbReference type="PANTHER" id="PTHR32125:SF4">
    <property type="entry name" value="2-C-METHYL-D-ERYTHRITOL 4-PHOSPHATE CYTIDYLYLTRANSFERASE, CHLOROPLASTIC"/>
    <property type="match status" value="1"/>
</dbReference>
<dbReference type="HAMAP" id="MF_00108">
    <property type="entry name" value="IspD"/>
    <property type="match status" value="1"/>
</dbReference>
<feature type="site" description="Transition state stabilizer" evidence="3">
    <location>
        <position position="25"/>
    </location>
</feature>
<feature type="site" description="Transition state stabilizer" evidence="3">
    <location>
        <position position="20"/>
    </location>
</feature>
<protein>
    <recommendedName>
        <fullName evidence="3">2-C-methyl-D-erythritol 4-phosphate cytidylyltransferase</fullName>
        <ecNumber evidence="3">2.7.7.60</ecNumber>
    </recommendedName>
    <alternativeName>
        <fullName evidence="3">4-diphosphocytidyl-2C-methyl-D-erythritol synthase</fullName>
    </alternativeName>
    <alternativeName>
        <fullName evidence="3">MEP cytidylyltransferase</fullName>
        <shortName evidence="3">MCT</shortName>
    </alternativeName>
</protein>
<dbReference type="UniPathway" id="UPA00056">
    <property type="reaction ID" value="UER00093"/>
</dbReference>
<keyword evidence="2 3" id="KW-0548">Nucleotidyltransferase</keyword>
<dbReference type="CDD" id="cd02516">
    <property type="entry name" value="CDP-ME_synthetase"/>
    <property type="match status" value="1"/>
</dbReference>
<name>A0A7C3F1Q6_UNCW3</name>
<keyword evidence="3" id="KW-0414">Isoprene biosynthesis</keyword>
<comment type="catalytic activity">
    <reaction evidence="3">
        <text>2-C-methyl-D-erythritol 4-phosphate + CTP + H(+) = 4-CDP-2-C-methyl-D-erythritol + diphosphate</text>
        <dbReference type="Rhea" id="RHEA:13429"/>
        <dbReference type="ChEBI" id="CHEBI:15378"/>
        <dbReference type="ChEBI" id="CHEBI:33019"/>
        <dbReference type="ChEBI" id="CHEBI:37563"/>
        <dbReference type="ChEBI" id="CHEBI:57823"/>
        <dbReference type="ChEBI" id="CHEBI:58262"/>
        <dbReference type="EC" id="2.7.7.60"/>
    </reaction>
</comment>
<dbReference type="GO" id="GO:0050518">
    <property type="term" value="F:2-C-methyl-D-erythritol 4-phosphate cytidylyltransferase activity"/>
    <property type="evidence" value="ECO:0007669"/>
    <property type="project" value="UniProtKB-UniRule"/>
</dbReference>
<evidence type="ECO:0000256" key="1">
    <source>
        <dbReference type="ARBA" id="ARBA00022679"/>
    </source>
</evidence>
<evidence type="ECO:0000256" key="3">
    <source>
        <dbReference type="HAMAP-Rule" id="MF_00108"/>
    </source>
</evidence>
<dbReference type="FunFam" id="3.90.550.10:FF:000003">
    <property type="entry name" value="2-C-methyl-D-erythritol 4-phosphate cytidylyltransferase"/>
    <property type="match status" value="1"/>
</dbReference>
<dbReference type="InterPro" id="IPR034683">
    <property type="entry name" value="IspD/TarI"/>
</dbReference>
<proteinExistence type="inferred from homology"/>
<sequence length="225" mass="24677">MVKSEGSGYGIILASGRGRRFGGLKQFALLRGRPVIYYSLRVFERCAAIQGYVVVTNPSKIRQVRKMVAELRLRKVLDVVWGGRERMDSVILGLAVLPEDGYVAVHDAARPLITVPMLTRGLKAVRKTGAVAFGAPVTDTIKEVIEGRIVRTVDRSGLVAIQTPQFFDLGILRRGYAKGSNQGMLITDDCQAVELLGLSPAVIINTRPNLKVTYPEDLRLCEALL</sequence>
<gene>
    <name evidence="3 5" type="primary">ispD</name>
    <name evidence="4" type="ORF">ENP94_07800</name>
    <name evidence="5" type="ORF">ENS16_03445</name>
</gene>
<dbReference type="GO" id="GO:0019288">
    <property type="term" value="P:isopentenyl diphosphate biosynthetic process, methylerythritol 4-phosphate pathway"/>
    <property type="evidence" value="ECO:0007669"/>
    <property type="project" value="UniProtKB-UniRule"/>
</dbReference>
<dbReference type="InterPro" id="IPR050088">
    <property type="entry name" value="IspD/TarI_cytidylyltransf_bact"/>
</dbReference>
<evidence type="ECO:0000313" key="4">
    <source>
        <dbReference type="EMBL" id="HEA87889.1"/>
    </source>
</evidence>
<comment type="caution">
    <text evidence="5">The sequence shown here is derived from an EMBL/GenBank/DDBJ whole genome shotgun (WGS) entry which is preliminary data.</text>
</comment>
<comment type="similarity">
    <text evidence="3">Belongs to the IspD/TarI cytidylyltransferase family. IspD subfamily.</text>
</comment>
<dbReference type="Pfam" id="PF01128">
    <property type="entry name" value="IspD"/>
    <property type="match status" value="1"/>
</dbReference>
<evidence type="ECO:0000256" key="2">
    <source>
        <dbReference type="ARBA" id="ARBA00022695"/>
    </source>
</evidence>
<reference evidence="5" key="1">
    <citation type="journal article" date="2020" name="mSystems">
        <title>Genome- and Community-Level Interaction Insights into Carbon Utilization and Element Cycling Functions of Hydrothermarchaeota in Hydrothermal Sediment.</title>
        <authorList>
            <person name="Zhou Z."/>
            <person name="Liu Y."/>
            <person name="Xu W."/>
            <person name="Pan J."/>
            <person name="Luo Z.H."/>
            <person name="Li M."/>
        </authorList>
    </citation>
    <scope>NUCLEOTIDE SEQUENCE [LARGE SCALE GENOMIC DNA]</scope>
    <source>
        <strain evidence="4">SpSt-265</strain>
        <strain evidence="5">SpSt-465</strain>
    </source>
</reference>
<organism evidence="5">
    <name type="scientific">candidate division WOR-3 bacterium</name>
    <dbReference type="NCBI Taxonomy" id="2052148"/>
    <lineage>
        <taxon>Bacteria</taxon>
        <taxon>Bacteria division WOR-3</taxon>
    </lineage>
</organism>
<comment type="pathway">
    <text evidence="3">Isoprenoid biosynthesis; isopentenyl diphosphate biosynthesis via DXP pathway; isopentenyl diphosphate from 1-deoxy-D-xylulose 5-phosphate: step 2/6.</text>
</comment>
<dbReference type="SUPFAM" id="SSF53448">
    <property type="entry name" value="Nucleotide-diphospho-sugar transferases"/>
    <property type="match status" value="1"/>
</dbReference>
<feature type="site" description="Positions MEP for the nucleophilic attack" evidence="3">
    <location>
        <position position="155"/>
    </location>
</feature>
<dbReference type="EC" id="2.7.7.60" evidence="3"/>
<keyword evidence="1 3" id="KW-0808">Transferase</keyword>